<comment type="caution">
    <text evidence="16">The sequence shown here is derived from an EMBL/GenBank/DDBJ whole genome shotgun (WGS) entry which is preliminary data.</text>
</comment>
<dbReference type="EC" id="1.17.1.8" evidence="10 13"/>
<dbReference type="GO" id="GO:0050661">
    <property type="term" value="F:NADP binding"/>
    <property type="evidence" value="ECO:0007669"/>
    <property type="project" value="UniProtKB-UniRule"/>
</dbReference>
<evidence type="ECO:0000256" key="11">
    <source>
        <dbReference type="ARBA" id="ARBA00049080"/>
    </source>
</evidence>
<dbReference type="AlphaFoldDB" id="A0AAE3VE83"/>
<dbReference type="Pfam" id="PF05173">
    <property type="entry name" value="DapB_C"/>
    <property type="match status" value="1"/>
</dbReference>
<comment type="function">
    <text evidence="13">Catalyzes the conversion of 4-hydroxy-tetrahydrodipicolinate (HTPA) to tetrahydrodipicolinate.</text>
</comment>
<feature type="binding site" evidence="13">
    <location>
        <begin position="166"/>
        <end position="167"/>
    </location>
    <ligand>
        <name>(S)-2,3,4,5-tetrahydrodipicolinate</name>
        <dbReference type="ChEBI" id="CHEBI:16845"/>
    </ligand>
</feature>
<feature type="domain" description="Dihydrodipicolinate reductase N-terminal" evidence="14">
    <location>
        <begin position="2"/>
        <end position="126"/>
    </location>
</feature>
<dbReference type="InterPro" id="IPR023940">
    <property type="entry name" value="DHDPR_bac"/>
</dbReference>
<dbReference type="Gene3D" id="3.30.360.10">
    <property type="entry name" value="Dihydrodipicolinate Reductase, domain 2"/>
    <property type="match status" value="1"/>
</dbReference>
<feature type="active site" description="Proton donor" evidence="13">
    <location>
        <position position="160"/>
    </location>
</feature>
<dbReference type="EMBL" id="JAUSVL010000001">
    <property type="protein sequence ID" value="MDQ0288842.1"/>
    <property type="molecule type" value="Genomic_DNA"/>
</dbReference>
<dbReference type="PANTHER" id="PTHR20836">
    <property type="entry name" value="DIHYDRODIPICOLINATE REDUCTASE"/>
    <property type="match status" value="1"/>
</dbReference>
<dbReference type="PIRSF" id="PIRSF000161">
    <property type="entry name" value="DHPR"/>
    <property type="match status" value="1"/>
</dbReference>
<keyword evidence="4 13" id="KW-0521">NADP</keyword>
<comment type="caution">
    <text evidence="13">Lacks conserved residue(s) required for the propagation of feature annotation.</text>
</comment>
<evidence type="ECO:0000256" key="2">
    <source>
        <dbReference type="ARBA" id="ARBA00022490"/>
    </source>
</evidence>
<dbReference type="RefSeq" id="WP_307260176.1">
    <property type="nucleotide sequence ID" value="NZ_JAUSVL010000001.1"/>
</dbReference>
<comment type="subcellular location">
    <subcellularLocation>
        <location evidence="13">Cytoplasm</location>
    </subcellularLocation>
</comment>
<dbReference type="NCBIfam" id="TIGR00036">
    <property type="entry name" value="dapB"/>
    <property type="match status" value="1"/>
</dbReference>
<feature type="binding site" evidence="13">
    <location>
        <position position="157"/>
    </location>
    <ligand>
        <name>(S)-2,3,4,5-tetrahydrodipicolinate</name>
        <dbReference type="ChEBI" id="CHEBI:16845"/>
    </ligand>
</feature>
<evidence type="ECO:0000256" key="6">
    <source>
        <dbReference type="ARBA" id="ARBA00023002"/>
    </source>
</evidence>
<comment type="pathway">
    <text evidence="9 13">Amino-acid biosynthesis; L-lysine biosynthesis via DAP pathway; (S)-tetrahydrodipicolinate from L-aspartate: step 4/4.</text>
</comment>
<feature type="binding site" evidence="13">
    <location>
        <begin position="8"/>
        <end position="13"/>
    </location>
    <ligand>
        <name>NAD(+)</name>
        <dbReference type="ChEBI" id="CHEBI:57540"/>
    </ligand>
</feature>
<dbReference type="FunFam" id="3.30.360.10:FF:000004">
    <property type="entry name" value="4-hydroxy-tetrahydrodipicolinate reductase"/>
    <property type="match status" value="1"/>
</dbReference>
<keyword evidence="7 13" id="KW-0520">NAD</keyword>
<dbReference type="PANTHER" id="PTHR20836:SF0">
    <property type="entry name" value="4-HYDROXY-TETRAHYDRODIPICOLINATE REDUCTASE 1, CHLOROPLASTIC-RELATED"/>
    <property type="match status" value="1"/>
</dbReference>
<organism evidence="16 17">
    <name type="scientific">Oligosphaera ethanolica</name>
    <dbReference type="NCBI Taxonomy" id="760260"/>
    <lineage>
        <taxon>Bacteria</taxon>
        <taxon>Pseudomonadati</taxon>
        <taxon>Lentisphaerota</taxon>
        <taxon>Oligosphaeria</taxon>
        <taxon>Oligosphaerales</taxon>
        <taxon>Oligosphaeraceae</taxon>
        <taxon>Oligosphaera</taxon>
    </lineage>
</organism>
<dbReference type="GO" id="GO:0016726">
    <property type="term" value="F:oxidoreductase activity, acting on CH or CH2 groups, NAD or NADP as acceptor"/>
    <property type="evidence" value="ECO:0007669"/>
    <property type="project" value="UniProtKB-UniRule"/>
</dbReference>
<keyword evidence="5 13" id="KW-0220">Diaminopimelate biosynthesis</keyword>
<evidence type="ECO:0000256" key="3">
    <source>
        <dbReference type="ARBA" id="ARBA00022605"/>
    </source>
</evidence>
<feature type="binding site" evidence="13">
    <location>
        <begin position="123"/>
        <end position="126"/>
    </location>
    <ligand>
        <name>NAD(+)</name>
        <dbReference type="ChEBI" id="CHEBI:57540"/>
    </ligand>
</feature>
<keyword evidence="2 13" id="KW-0963">Cytoplasm</keyword>
<dbReference type="HAMAP" id="MF_00102">
    <property type="entry name" value="DapB"/>
    <property type="match status" value="1"/>
</dbReference>
<keyword evidence="17" id="KW-1185">Reference proteome</keyword>
<feature type="active site" description="Proton donor/acceptor" evidence="13">
    <location>
        <position position="156"/>
    </location>
</feature>
<evidence type="ECO:0000259" key="15">
    <source>
        <dbReference type="Pfam" id="PF05173"/>
    </source>
</evidence>
<dbReference type="InterPro" id="IPR022664">
    <property type="entry name" value="DapB_N_CS"/>
</dbReference>
<dbReference type="InterPro" id="IPR036291">
    <property type="entry name" value="NAD(P)-bd_dom_sf"/>
</dbReference>
<dbReference type="SUPFAM" id="SSF51735">
    <property type="entry name" value="NAD(P)-binding Rossmann-fold domains"/>
    <property type="match status" value="1"/>
</dbReference>
<feature type="domain" description="Dihydrodipicolinate reductase C-terminal" evidence="15">
    <location>
        <begin position="129"/>
        <end position="265"/>
    </location>
</feature>
<dbReference type="InterPro" id="IPR000846">
    <property type="entry name" value="DapB_N"/>
</dbReference>
<proteinExistence type="inferred from homology"/>
<dbReference type="SUPFAM" id="SSF55347">
    <property type="entry name" value="Glyceraldehyde-3-phosphate dehydrogenase-like, C-terminal domain"/>
    <property type="match status" value="1"/>
</dbReference>
<evidence type="ECO:0000256" key="8">
    <source>
        <dbReference type="ARBA" id="ARBA00023154"/>
    </source>
</evidence>
<dbReference type="GO" id="GO:0019877">
    <property type="term" value="P:diaminopimelate biosynthetic process"/>
    <property type="evidence" value="ECO:0007669"/>
    <property type="project" value="UniProtKB-UniRule"/>
</dbReference>
<dbReference type="Proteomes" id="UP001238163">
    <property type="component" value="Unassembled WGS sequence"/>
</dbReference>
<dbReference type="InterPro" id="IPR022663">
    <property type="entry name" value="DapB_C"/>
</dbReference>
<evidence type="ECO:0000256" key="12">
    <source>
        <dbReference type="ARBA" id="ARBA00049396"/>
    </source>
</evidence>
<evidence type="ECO:0000256" key="9">
    <source>
        <dbReference type="ARBA" id="ARBA00037922"/>
    </source>
</evidence>
<gene>
    <name evidence="13" type="primary">dapB</name>
    <name evidence="16" type="ORF">J3R75_000949</name>
</gene>
<evidence type="ECO:0000256" key="1">
    <source>
        <dbReference type="ARBA" id="ARBA00006642"/>
    </source>
</evidence>
<evidence type="ECO:0000313" key="17">
    <source>
        <dbReference type="Proteomes" id="UP001238163"/>
    </source>
</evidence>
<evidence type="ECO:0000256" key="5">
    <source>
        <dbReference type="ARBA" id="ARBA00022915"/>
    </source>
</evidence>
<evidence type="ECO:0000256" key="10">
    <source>
        <dbReference type="ARBA" id="ARBA00038983"/>
    </source>
</evidence>
<evidence type="ECO:0000313" key="16">
    <source>
        <dbReference type="EMBL" id="MDQ0288842.1"/>
    </source>
</evidence>
<dbReference type="Pfam" id="PF01113">
    <property type="entry name" value="DapB_N"/>
    <property type="match status" value="1"/>
</dbReference>
<dbReference type="PROSITE" id="PS01298">
    <property type="entry name" value="DAPB"/>
    <property type="match status" value="1"/>
</dbReference>
<keyword evidence="3 13" id="KW-0028">Amino-acid biosynthesis</keyword>
<name>A0AAE3VE83_9BACT</name>
<protein>
    <recommendedName>
        <fullName evidence="10 13">4-hydroxy-tetrahydrodipicolinate reductase</fullName>
        <shortName evidence="13">HTPA reductase</shortName>
        <ecNumber evidence="10 13">1.17.1.8</ecNumber>
    </recommendedName>
</protein>
<evidence type="ECO:0000256" key="4">
    <source>
        <dbReference type="ARBA" id="ARBA00022857"/>
    </source>
</evidence>
<evidence type="ECO:0000259" key="14">
    <source>
        <dbReference type="Pfam" id="PF01113"/>
    </source>
</evidence>
<feature type="binding site" evidence="13">
    <location>
        <begin position="98"/>
        <end position="100"/>
    </location>
    <ligand>
        <name>NAD(+)</name>
        <dbReference type="ChEBI" id="CHEBI:57540"/>
    </ligand>
</feature>
<evidence type="ECO:0000256" key="13">
    <source>
        <dbReference type="HAMAP-Rule" id="MF_00102"/>
    </source>
</evidence>
<comment type="catalytic activity">
    <reaction evidence="11 13">
        <text>(S)-2,3,4,5-tetrahydrodipicolinate + NADP(+) + H2O = (2S,4S)-4-hydroxy-2,3,4,5-tetrahydrodipicolinate + NADPH + H(+)</text>
        <dbReference type="Rhea" id="RHEA:35331"/>
        <dbReference type="ChEBI" id="CHEBI:15377"/>
        <dbReference type="ChEBI" id="CHEBI:15378"/>
        <dbReference type="ChEBI" id="CHEBI:16845"/>
        <dbReference type="ChEBI" id="CHEBI:57783"/>
        <dbReference type="ChEBI" id="CHEBI:58349"/>
        <dbReference type="ChEBI" id="CHEBI:67139"/>
        <dbReference type="EC" id="1.17.1.8"/>
    </reaction>
</comment>
<dbReference type="GO" id="GO:0005737">
    <property type="term" value="C:cytoplasm"/>
    <property type="evidence" value="ECO:0007669"/>
    <property type="project" value="UniProtKB-SubCell"/>
</dbReference>
<keyword evidence="6 13" id="KW-0560">Oxidoreductase</keyword>
<evidence type="ECO:0000256" key="7">
    <source>
        <dbReference type="ARBA" id="ARBA00023027"/>
    </source>
</evidence>
<sequence>MIRVAIVGAAGRMGRMLVTGVMLDPELALSGALEYSGCPLLGQDAGVVAGQSAAGVRITDKIEDFIANTDAVIDFSSQASTMELAPRLAAAGVNIAIGTTGLTDGDKAALRSLTAAGAKIVQAPNMSIGVNLLFALCAKVAPLLGEDYDIEVVEMHHNKKKDAPSGTAERLGEILAKARGLDYGHDTRHGRVGMVGARSKGEIGMHALRGGDVVGDHTVIFAAEGERVELTHKASSRETFAKGALRAVKFLATAKAGLYDMQDVLGLKDF</sequence>
<dbReference type="GO" id="GO:0009089">
    <property type="term" value="P:lysine biosynthetic process via diaminopimelate"/>
    <property type="evidence" value="ECO:0007669"/>
    <property type="project" value="UniProtKB-UniRule"/>
</dbReference>
<comment type="caution">
    <text evidence="13">Was originally thought to be a dihydrodipicolinate reductase (DHDPR), catalyzing the conversion of dihydrodipicolinate to tetrahydrodipicolinate. However, it was shown in E.coli that the substrate of the enzymatic reaction is not dihydrodipicolinate (DHDP) but in fact (2S,4S)-4-hydroxy-2,3,4,5-tetrahydrodipicolinic acid (HTPA), the product released by the DapA-catalyzed reaction.</text>
</comment>
<keyword evidence="8 13" id="KW-0457">Lysine biosynthesis</keyword>
<dbReference type="GO" id="GO:0008839">
    <property type="term" value="F:4-hydroxy-tetrahydrodipicolinate reductase"/>
    <property type="evidence" value="ECO:0007669"/>
    <property type="project" value="UniProtKB-UniRule"/>
</dbReference>
<comment type="subunit">
    <text evidence="13">Homotetramer.</text>
</comment>
<dbReference type="Gene3D" id="3.40.50.720">
    <property type="entry name" value="NAD(P)-binding Rossmann-like Domain"/>
    <property type="match status" value="1"/>
</dbReference>
<comment type="catalytic activity">
    <reaction evidence="12 13">
        <text>(S)-2,3,4,5-tetrahydrodipicolinate + NAD(+) + H2O = (2S,4S)-4-hydroxy-2,3,4,5-tetrahydrodipicolinate + NADH + H(+)</text>
        <dbReference type="Rhea" id="RHEA:35323"/>
        <dbReference type="ChEBI" id="CHEBI:15377"/>
        <dbReference type="ChEBI" id="CHEBI:15378"/>
        <dbReference type="ChEBI" id="CHEBI:16845"/>
        <dbReference type="ChEBI" id="CHEBI:57540"/>
        <dbReference type="ChEBI" id="CHEBI:57945"/>
        <dbReference type="ChEBI" id="CHEBI:67139"/>
        <dbReference type="EC" id="1.17.1.8"/>
    </reaction>
</comment>
<dbReference type="GO" id="GO:0051287">
    <property type="term" value="F:NAD binding"/>
    <property type="evidence" value="ECO:0007669"/>
    <property type="project" value="UniProtKB-UniRule"/>
</dbReference>
<reference evidence="16" key="1">
    <citation type="submission" date="2023-07" db="EMBL/GenBank/DDBJ databases">
        <title>Genomic Encyclopedia of Type Strains, Phase IV (KMG-IV): sequencing the most valuable type-strain genomes for metagenomic binning, comparative biology and taxonomic classification.</title>
        <authorList>
            <person name="Goeker M."/>
        </authorList>
    </citation>
    <scope>NUCLEOTIDE SEQUENCE</scope>
    <source>
        <strain evidence="16">DSM 24202</strain>
    </source>
</reference>
<comment type="similarity">
    <text evidence="1 13">Belongs to the DapB family.</text>
</comment>
<dbReference type="CDD" id="cd02274">
    <property type="entry name" value="DHDPR_N"/>
    <property type="match status" value="1"/>
</dbReference>
<accession>A0AAE3VE83</accession>